<feature type="compositionally biased region" description="Low complexity" evidence="1">
    <location>
        <begin position="406"/>
        <end position="417"/>
    </location>
</feature>
<evidence type="ECO:0000313" key="3">
    <source>
        <dbReference type="WBParaSite" id="scf7180000418612.g2639"/>
    </source>
</evidence>
<evidence type="ECO:0000313" key="2">
    <source>
        <dbReference type="Proteomes" id="UP000887560"/>
    </source>
</evidence>
<feature type="region of interest" description="Disordered" evidence="1">
    <location>
        <begin position="295"/>
        <end position="319"/>
    </location>
</feature>
<proteinExistence type="predicted"/>
<feature type="region of interest" description="Disordered" evidence="1">
    <location>
        <begin position="396"/>
        <end position="485"/>
    </location>
</feature>
<name>A0A915NKU5_9BILA</name>
<dbReference type="AlphaFoldDB" id="A0A915NKU5"/>
<evidence type="ECO:0000256" key="1">
    <source>
        <dbReference type="SAM" id="MobiDB-lite"/>
    </source>
</evidence>
<sequence>MSRNRGGDYFSVSPPSGYYSSRIISQNTGGILSRSMEDQRHLPLTAADRAIYRPKKEYYTGELFGDDIIKNNIRGASVGDRYYRSSSAERIGGITVVPIRREATLPARRFHSELRSELKREGIDDIYGNVGKQLQSYGGNFNFDRYSTYDRRQQQNYDRGITVVPIRREATLPARRFHSELRSELKREGIDDIYGNTTFDIWREKYKNEAIQEPKTLATSYTINYPNGTATAAEYSSFQQNVDGEGGTALKHFQHTKHQQNQREYKEWHSGDKQQHRSAADSYTTMGTLRNSAEERQARKAIQYHQKQEKQHRERGEGDHHYHRQNYEHYTNGWAGGHGDGINYLNKKKDKKWHKSKGSADERWYDGRRNEEYFDRKYYRKYRFCCFDIFWPPGGIKQNRPHPKQQKQPPHTITQQPSPIPLEHRPFYSHNNSFPPSQQTDIPVYRDRIGREQQNGRPLAASISDSSYGHREIPVNREQNYSHKY</sequence>
<protein>
    <submittedName>
        <fullName evidence="3">Uncharacterized protein</fullName>
    </submittedName>
</protein>
<organism evidence="2 3">
    <name type="scientific">Meloidogyne floridensis</name>
    <dbReference type="NCBI Taxonomy" id="298350"/>
    <lineage>
        <taxon>Eukaryota</taxon>
        <taxon>Metazoa</taxon>
        <taxon>Ecdysozoa</taxon>
        <taxon>Nematoda</taxon>
        <taxon>Chromadorea</taxon>
        <taxon>Rhabditida</taxon>
        <taxon>Tylenchina</taxon>
        <taxon>Tylenchomorpha</taxon>
        <taxon>Tylenchoidea</taxon>
        <taxon>Meloidogynidae</taxon>
        <taxon>Meloidogyninae</taxon>
        <taxon>Meloidogyne</taxon>
    </lineage>
</organism>
<dbReference type="Proteomes" id="UP000887560">
    <property type="component" value="Unplaced"/>
</dbReference>
<accession>A0A915NKU5</accession>
<feature type="compositionally biased region" description="Polar residues" evidence="1">
    <location>
        <begin position="429"/>
        <end position="441"/>
    </location>
</feature>
<keyword evidence="2" id="KW-1185">Reference proteome</keyword>
<reference evidence="3" key="1">
    <citation type="submission" date="2022-11" db="UniProtKB">
        <authorList>
            <consortium name="WormBaseParasite"/>
        </authorList>
    </citation>
    <scope>IDENTIFICATION</scope>
</reference>
<feature type="compositionally biased region" description="Basic and acidic residues" evidence="1">
    <location>
        <begin position="306"/>
        <end position="319"/>
    </location>
</feature>
<dbReference type="WBParaSite" id="scf7180000418612.g2639">
    <property type="protein sequence ID" value="scf7180000418612.g2639"/>
    <property type="gene ID" value="scf7180000418612.g2639"/>
</dbReference>